<dbReference type="EMBL" id="CP048711">
    <property type="protein sequence ID" value="QIB67178.1"/>
    <property type="molecule type" value="Genomic_DNA"/>
</dbReference>
<keyword evidence="2" id="KW-1185">Reference proteome</keyword>
<gene>
    <name evidence="1" type="ORF">G3T16_18980</name>
</gene>
<name>A0A6C0U5G8_9GAMM</name>
<dbReference type="RefSeq" id="WP_163496605.1">
    <property type="nucleotide sequence ID" value="NZ_CP048711.1"/>
</dbReference>
<reference evidence="1 2" key="1">
    <citation type="submission" date="2020-02" db="EMBL/GenBank/DDBJ databases">
        <title>Genome sequencing for Kineobactrum sp. M2.</title>
        <authorList>
            <person name="Park S.-J."/>
        </authorList>
    </citation>
    <scope>NUCLEOTIDE SEQUENCE [LARGE SCALE GENOMIC DNA]</scope>
    <source>
        <strain evidence="1 2">M2</strain>
    </source>
</reference>
<dbReference type="Proteomes" id="UP000477680">
    <property type="component" value="Chromosome"/>
</dbReference>
<sequence length="555" mass="60857">MTSILQESFGGIAPGIDARKMADSLAQIADNCLFERNNLRALRYPKPTDKVLAASTKSVFPYQHGWVEFDERVSATLSPVANDAYARFYYTDSSYPKVRSNSSVYRLGVPRPEDGPTAALPAGAPEVVEDPENLLEIETVYYLVTLVDAFGAEGPPSLPSGGLDRYRNDPVVVSLPSTPTLTGYNFGAGALWRVYRSNTGTEDTGFQYVTDLPLATSTFEDTVPNDELQELLPSLTWLGPPDDDATLWPDGPLQGLALGPNGILAGFAKKTVYFCEPYLPHAWPLEYSITCRDEILGIVWTAGGLLVVTEGLPVMVGGSHPASLSMFTPEKGWAGTSRHTIVDMGGWAMYTAADGIVAVQGQSFTLVTEQLIMNNLWANMMPTGDNVLAGNAEGRYVLYWKRTIDDTEGCMILDLNQGANAWTNTTQHSDVAYFNTAHGRLMVRDENNYLAEFDFGSNMEFLWKSRVYTMPEPTNFAFLEIRANEYPVRVTIEAGENSWAGPVGESALTVRFDEDVTGPITALPSGFEATEWAFSVKDDREVIYVALHEDLTDTG</sequence>
<dbReference type="AlphaFoldDB" id="A0A6C0U5G8"/>
<evidence type="ECO:0000313" key="2">
    <source>
        <dbReference type="Proteomes" id="UP000477680"/>
    </source>
</evidence>
<organism evidence="1 2">
    <name type="scientific">Kineobactrum salinum</name>
    <dbReference type="NCBI Taxonomy" id="2708301"/>
    <lineage>
        <taxon>Bacteria</taxon>
        <taxon>Pseudomonadati</taxon>
        <taxon>Pseudomonadota</taxon>
        <taxon>Gammaproteobacteria</taxon>
        <taxon>Cellvibrionales</taxon>
        <taxon>Halieaceae</taxon>
        <taxon>Kineobactrum</taxon>
    </lineage>
</organism>
<proteinExistence type="predicted"/>
<protein>
    <submittedName>
        <fullName evidence="1">Uncharacterized protein</fullName>
    </submittedName>
</protein>
<evidence type="ECO:0000313" key="1">
    <source>
        <dbReference type="EMBL" id="QIB67178.1"/>
    </source>
</evidence>
<dbReference type="KEGG" id="kim:G3T16_18980"/>
<accession>A0A6C0U5G8</accession>